<evidence type="ECO:0000313" key="1">
    <source>
        <dbReference type="EMBL" id="KAH7660099.1"/>
    </source>
</evidence>
<dbReference type="Proteomes" id="UP000827976">
    <property type="component" value="Chromosome 16"/>
</dbReference>
<keyword evidence="2" id="KW-1185">Reference proteome</keyword>
<accession>A0ACB7UIB9</accession>
<comment type="caution">
    <text evidence="1">The sequence shown here is derived from an EMBL/GenBank/DDBJ whole genome shotgun (WGS) entry which is preliminary data.</text>
</comment>
<reference evidence="2" key="1">
    <citation type="journal article" date="2022" name="Nat. Commun.">
        <title>Chromosome evolution and the genetic basis of agronomically important traits in greater yam.</title>
        <authorList>
            <person name="Bredeson J.V."/>
            <person name="Lyons J.B."/>
            <person name="Oniyinde I.O."/>
            <person name="Okereke N.R."/>
            <person name="Kolade O."/>
            <person name="Nnabue I."/>
            <person name="Nwadili C.O."/>
            <person name="Hribova E."/>
            <person name="Parker M."/>
            <person name="Nwogha J."/>
            <person name="Shu S."/>
            <person name="Carlson J."/>
            <person name="Kariba R."/>
            <person name="Muthemba S."/>
            <person name="Knop K."/>
            <person name="Barton G.J."/>
            <person name="Sherwood A.V."/>
            <person name="Lopez-Montes A."/>
            <person name="Asiedu R."/>
            <person name="Jamnadass R."/>
            <person name="Muchugi A."/>
            <person name="Goodstein D."/>
            <person name="Egesi C.N."/>
            <person name="Featherston J."/>
            <person name="Asfaw A."/>
            <person name="Simpson G.G."/>
            <person name="Dolezel J."/>
            <person name="Hendre P.S."/>
            <person name="Van Deynze A."/>
            <person name="Kumar P.L."/>
            <person name="Obidiegwu J.E."/>
            <person name="Bhattacharjee R."/>
            <person name="Rokhsar D.S."/>
        </authorList>
    </citation>
    <scope>NUCLEOTIDE SEQUENCE [LARGE SCALE GENOMIC DNA]</scope>
    <source>
        <strain evidence="2">cv. TDa95/00328</strain>
    </source>
</reference>
<evidence type="ECO:0000313" key="2">
    <source>
        <dbReference type="Proteomes" id="UP000827976"/>
    </source>
</evidence>
<sequence>MSNWRLSHADKIARPNSGGHIQKHETFFYYICIALPCFVAYAEDRSMYLSTPIIHFSIKPTSRKIYQLMRTRMKLASSS</sequence>
<organism evidence="1 2">
    <name type="scientific">Dioscorea alata</name>
    <name type="common">Purple yam</name>
    <dbReference type="NCBI Taxonomy" id="55571"/>
    <lineage>
        <taxon>Eukaryota</taxon>
        <taxon>Viridiplantae</taxon>
        <taxon>Streptophyta</taxon>
        <taxon>Embryophyta</taxon>
        <taxon>Tracheophyta</taxon>
        <taxon>Spermatophyta</taxon>
        <taxon>Magnoliopsida</taxon>
        <taxon>Liliopsida</taxon>
        <taxon>Dioscoreales</taxon>
        <taxon>Dioscoreaceae</taxon>
        <taxon>Dioscorea</taxon>
    </lineage>
</organism>
<protein>
    <submittedName>
        <fullName evidence="1">Uncharacterized protein</fullName>
    </submittedName>
</protein>
<dbReference type="EMBL" id="CM037026">
    <property type="protein sequence ID" value="KAH7660099.1"/>
    <property type="molecule type" value="Genomic_DNA"/>
</dbReference>
<gene>
    <name evidence="1" type="ORF">IHE45_16G077100</name>
</gene>
<name>A0ACB7UIB9_DIOAL</name>
<proteinExistence type="predicted"/>